<evidence type="ECO:0000313" key="8">
    <source>
        <dbReference type="Proteomes" id="UP001301442"/>
    </source>
</evidence>
<evidence type="ECO:0000313" key="7">
    <source>
        <dbReference type="EMBL" id="WOH39409.1"/>
    </source>
</evidence>
<dbReference type="InterPro" id="IPR013762">
    <property type="entry name" value="Integrase-like_cat_sf"/>
</dbReference>
<reference evidence="7 8" key="1">
    <citation type="submission" date="2023-09" db="EMBL/GenBank/DDBJ databases">
        <authorList>
            <person name="Qi X."/>
        </authorList>
    </citation>
    <scope>NUCLEOTIDE SEQUENCE [LARGE SCALE GENOMIC DNA]</scope>
    <source>
        <strain evidence="7 8">S1-1</strain>
    </source>
</reference>
<dbReference type="InterPro" id="IPR011010">
    <property type="entry name" value="DNA_brk_join_enz"/>
</dbReference>
<protein>
    <submittedName>
        <fullName evidence="7">Site-specific integrase</fullName>
    </submittedName>
</protein>
<name>A0ABZ0GUN3_9GAMM</name>
<gene>
    <name evidence="7" type="ORF">RI844_09330</name>
</gene>
<dbReference type="PANTHER" id="PTHR30629:SF2">
    <property type="entry name" value="PROPHAGE INTEGRASE INTS-RELATED"/>
    <property type="match status" value="1"/>
</dbReference>
<evidence type="ECO:0000259" key="5">
    <source>
        <dbReference type="Pfam" id="PF00589"/>
    </source>
</evidence>
<evidence type="ECO:0000259" key="6">
    <source>
        <dbReference type="Pfam" id="PF13356"/>
    </source>
</evidence>
<dbReference type="Gene3D" id="3.30.160.390">
    <property type="entry name" value="Integrase, DNA-binding domain"/>
    <property type="match status" value="1"/>
</dbReference>
<dbReference type="PANTHER" id="PTHR30629">
    <property type="entry name" value="PROPHAGE INTEGRASE"/>
    <property type="match status" value="1"/>
</dbReference>
<dbReference type="Pfam" id="PF13356">
    <property type="entry name" value="Arm-DNA-bind_3"/>
    <property type="match status" value="1"/>
</dbReference>
<dbReference type="InterPro" id="IPR050808">
    <property type="entry name" value="Phage_Integrase"/>
</dbReference>
<dbReference type="Gene3D" id="1.10.443.10">
    <property type="entry name" value="Intergrase catalytic core"/>
    <property type="match status" value="1"/>
</dbReference>
<dbReference type="Gene3D" id="1.10.150.130">
    <property type="match status" value="1"/>
</dbReference>
<organism evidence="7 8">
    <name type="scientific">Thalassotalea fonticola</name>
    <dbReference type="NCBI Taxonomy" id="3065649"/>
    <lineage>
        <taxon>Bacteria</taxon>
        <taxon>Pseudomonadati</taxon>
        <taxon>Pseudomonadota</taxon>
        <taxon>Gammaproteobacteria</taxon>
        <taxon>Alteromonadales</taxon>
        <taxon>Colwelliaceae</taxon>
        <taxon>Thalassotalea</taxon>
    </lineage>
</organism>
<evidence type="ECO:0000256" key="1">
    <source>
        <dbReference type="ARBA" id="ARBA00008857"/>
    </source>
</evidence>
<keyword evidence="8" id="KW-1185">Reference proteome</keyword>
<dbReference type="Pfam" id="PF00589">
    <property type="entry name" value="Phage_integrase"/>
    <property type="match status" value="1"/>
</dbReference>
<dbReference type="InterPro" id="IPR025166">
    <property type="entry name" value="Integrase_DNA_bind_dom"/>
</dbReference>
<keyword evidence="2" id="KW-0229">DNA integration</keyword>
<evidence type="ECO:0000256" key="3">
    <source>
        <dbReference type="ARBA" id="ARBA00023125"/>
    </source>
</evidence>
<keyword evidence="3" id="KW-0238">DNA-binding</keyword>
<dbReference type="CDD" id="cd00796">
    <property type="entry name" value="INT_Rci_Hp1_C"/>
    <property type="match status" value="1"/>
</dbReference>
<dbReference type="InterPro" id="IPR002104">
    <property type="entry name" value="Integrase_catalytic"/>
</dbReference>
<dbReference type="Proteomes" id="UP001301442">
    <property type="component" value="Chromosome"/>
</dbReference>
<comment type="similarity">
    <text evidence="1">Belongs to the 'phage' integrase family.</text>
</comment>
<dbReference type="EMBL" id="CP136600">
    <property type="protein sequence ID" value="WOH39409.1"/>
    <property type="molecule type" value="Genomic_DNA"/>
</dbReference>
<dbReference type="RefSeq" id="WP_348398175.1">
    <property type="nucleotide sequence ID" value="NZ_CP136600.1"/>
</dbReference>
<keyword evidence="4" id="KW-0233">DNA recombination</keyword>
<dbReference type="InterPro" id="IPR038488">
    <property type="entry name" value="Integrase_DNA-bd_sf"/>
</dbReference>
<evidence type="ECO:0000256" key="2">
    <source>
        <dbReference type="ARBA" id="ARBA00022908"/>
    </source>
</evidence>
<dbReference type="InterPro" id="IPR010998">
    <property type="entry name" value="Integrase_recombinase_N"/>
</dbReference>
<feature type="domain" description="Integrase DNA-binding" evidence="6">
    <location>
        <begin position="8"/>
        <end position="92"/>
    </location>
</feature>
<evidence type="ECO:0000256" key="4">
    <source>
        <dbReference type="ARBA" id="ARBA00023172"/>
    </source>
</evidence>
<accession>A0ABZ0GUN3</accession>
<dbReference type="SUPFAM" id="SSF56349">
    <property type="entry name" value="DNA breaking-rejoining enzymes"/>
    <property type="match status" value="1"/>
</dbReference>
<sequence>MTKRLKITNSSIKALQVEDGRVNDTELSGFHARISPKGRITYYLFYRIKGKQVNFKIGTHPEITPTQARDLAKIKLGEVAHGIDVQEVKKEAKRQTIIAKQAKLNSYLEQRYLPWLETRNPKTSDKIIKEIKRAFPNYLEKQLSQIHAWDIEKWRIEKKKSGMSLSTINGYVNTLKGALSRAVEWNIIESHDLNKVKSFKVDNAVVRYLTDVEEKALRDALKERDKRIKVERENGNLFRQQRHYPLLPELRNFNYCDYLEPLVLLAMNTGMRRGELLSLEWMNVDLEQKYLTVIAGNSKSGKGRHIPLNNEALVALNNWQFDTTNQGYVFNGAEGKPLTDIKKPWSNLLKQAEINDFRFHDLRHHFASKLVMAGVDLNTVRELMGHSDLKMTLRYAHLAPEHKAAAVNLIG</sequence>
<feature type="domain" description="Tyr recombinase" evidence="5">
    <location>
        <begin position="262"/>
        <end position="401"/>
    </location>
</feature>
<proteinExistence type="inferred from homology"/>